<dbReference type="AlphaFoldDB" id="A0A1C3NV05"/>
<name>A0A1C3NV05_9ACTN</name>
<reference evidence="2" key="1">
    <citation type="submission" date="2016-02" db="EMBL/GenBank/DDBJ databases">
        <authorList>
            <person name="Wibberg D."/>
        </authorList>
    </citation>
    <scope>NUCLEOTIDE SEQUENCE [LARGE SCALE GENOMIC DNA]</scope>
</reference>
<keyword evidence="2" id="KW-1185">Reference proteome</keyword>
<accession>A0A1C3NV05</accession>
<organism evidence="1 2">
    <name type="scientific">Candidatus Protofrankia californiensis</name>
    <dbReference type="NCBI Taxonomy" id="1839754"/>
    <lineage>
        <taxon>Bacteria</taxon>
        <taxon>Bacillati</taxon>
        <taxon>Actinomycetota</taxon>
        <taxon>Actinomycetes</taxon>
        <taxon>Frankiales</taxon>
        <taxon>Frankiaceae</taxon>
        <taxon>Protofrankia</taxon>
    </lineage>
</organism>
<dbReference type="RefSeq" id="WP_013872262.1">
    <property type="nucleotide sequence ID" value="NZ_CAAAFT010000067.1"/>
</dbReference>
<dbReference type="Proteomes" id="UP000199013">
    <property type="component" value="Unassembled WGS sequence"/>
</dbReference>
<dbReference type="InterPro" id="IPR025629">
    <property type="entry name" value="DUF4287"/>
</dbReference>
<evidence type="ECO:0000313" key="1">
    <source>
        <dbReference type="EMBL" id="SBW19279.1"/>
    </source>
</evidence>
<gene>
    <name evidence="1" type="ORF">FDG2_1167</name>
</gene>
<dbReference type="EMBL" id="FLUV01000492">
    <property type="protein sequence ID" value="SBW19279.1"/>
    <property type="molecule type" value="Genomic_DNA"/>
</dbReference>
<dbReference type="Pfam" id="PF14117">
    <property type="entry name" value="DUF4287"/>
    <property type="match status" value="1"/>
</dbReference>
<evidence type="ECO:0000313" key="2">
    <source>
        <dbReference type="Proteomes" id="UP000199013"/>
    </source>
</evidence>
<proteinExistence type="predicted"/>
<protein>
    <recommendedName>
        <fullName evidence="3">DUF4287 domain-containing protein</fullName>
    </recommendedName>
</protein>
<evidence type="ECO:0008006" key="3">
    <source>
        <dbReference type="Google" id="ProtNLM"/>
    </source>
</evidence>
<sequence length="75" mass="8717">MSQQRSEETHHSLIERIPRITGHDVGHWLGCLDRGPGLLRFSERVNWLRDEHGLPHCYAAAVVHEADLRRRAIRT</sequence>